<dbReference type="Pfam" id="PF13843">
    <property type="entry name" value="DDE_Tnp_1_7"/>
    <property type="match status" value="1"/>
</dbReference>
<name>A0A9W6XZS5_9STRA</name>
<sequence>MRSSRRKKHTTPADPAMEAHDIDFRHLWRQLKSAGWKSKRPTGIQTDWTYTSPKNDVLVGERAAVEYVFQSGLLVDAEDDLTEARADDADEHLEDEHCSSDYEDISCRDESDGAAIADDDLDCGGDEFDEEDDELSDSDVVEMDQAFLSLLHVGGISLSKAALDERENTLRAMEWTAPSAEFETDNTPRYMSRDRCNNILRDLHFVDNTVDHSRDKMSKLRPVADKIQERFLSGWSLPAIFSFDELVLPATLRRNPSRMFMSDKPHRYGSKLFMLCDAKTVLRGQGMGGDNGIDFKSGAAAVVRKLSAAFTPESRHNWHAVVVDRLYSSVLLAVELLKMNVFVVGTIQTNRLGFNKAIQPKHKTRPASSVMTASTIERKIKHVGALHIGCPQSVNDYSLQMSTRFTKYYKALFLGLLDLALVNTFLSHKEAAKIKVTVAMPRAEWFVVLQDQLLQLKAEDFAGVQATPPASCQKRRRTPVRLTHALQ</sequence>
<dbReference type="EMBL" id="BSXT01002403">
    <property type="protein sequence ID" value="GMF48759.1"/>
    <property type="molecule type" value="Genomic_DNA"/>
</dbReference>
<dbReference type="InterPro" id="IPR029526">
    <property type="entry name" value="PGBD"/>
</dbReference>
<evidence type="ECO:0000313" key="3">
    <source>
        <dbReference type="EMBL" id="GMF48759.1"/>
    </source>
</evidence>
<evidence type="ECO:0000313" key="4">
    <source>
        <dbReference type="Proteomes" id="UP001165121"/>
    </source>
</evidence>
<protein>
    <submittedName>
        <fullName evidence="3">Unnamed protein product</fullName>
    </submittedName>
</protein>
<dbReference type="OrthoDB" id="126926at2759"/>
<feature type="domain" description="PiggyBac transposable element-derived protein" evidence="2">
    <location>
        <begin position="184"/>
        <end position="372"/>
    </location>
</feature>
<keyword evidence="4" id="KW-1185">Reference proteome</keyword>
<comment type="caution">
    <text evidence="3">The sequence shown here is derived from an EMBL/GenBank/DDBJ whole genome shotgun (WGS) entry which is preliminary data.</text>
</comment>
<accession>A0A9W6XZS5</accession>
<organism evidence="3 4">
    <name type="scientific">Phytophthora fragariaefolia</name>
    <dbReference type="NCBI Taxonomy" id="1490495"/>
    <lineage>
        <taxon>Eukaryota</taxon>
        <taxon>Sar</taxon>
        <taxon>Stramenopiles</taxon>
        <taxon>Oomycota</taxon>
        <taxon>Peronosporomycetes</taxon>
        <taxon>Peronosporales</taxon>
        <taxon>Peronosporaceae</taxon>
        <taxon>Phytophthora</taxon>
    </lineage>
</organism>
<reference evidence="3" key="1">
    <citation type="submission" date="2023-04" db="EMBL/GenBank/DDBJ databases">
        <title>Phytophthora fragariaefolia NBRC 109709.</title>
        <authorList>
            <person name="Ichikawa N."/>
            <person name="Sato H."/>
            <person name="Tonouchi N."/>
        </authorList>
    </citation>
    <scope>NUCLEOTIDE SEQUENCE</scope>
    <source>
        <strain evidence="3">NBRC 109709</strain>
    </source>
</reference>
<evidence type="ECO:0000256" key="1">
    <source>
        <dbReference type="SAM" id="MobiDB-lite"/>
    </source>
</evidence>
<evidence type="ECO:0000259" key="2">
    <source>
        <dbReference type="Pfam" id="PF13843"/>
    </source>
</evidence>
<gene>
    <name evidence="3" type="ORF">Pfra01_001898600</name>
</gene>
<dbReference type="PANTHER" id="PTHR46599:SF3">
    <property type="entry name" value="PIGGYBAC TRANSPOSABLE ELEMENT-DERIVED PROTEIN 4"/>
    <property type="match status" value="1"/>
</dbReference>
<proteinExistence type="predicted"/>
<dbReference type="AlphaFoldDB" id="A0A9W6XZS5"/>
<feature type="region of interest" description="Disordered" evidence="1">
    <location>
        <begin position="467"/>
        <end position="487"/>
    </location>
</feature>
<dbReference type="PANTHER" id="PTHR46599">
    <property type="entry name" value="PIGGYBAC TRANSPOSABLE ELEMENT-DERIVED PROTEIN 4"/>
    <property type="match status" value="1"/>
</dbReference>
<dbReference type="Proteomes" id="UP001165121">
    <property type="component" value="Unassembled WGS sequence"/>
</dbReference>